<evidence type="ECO:0000313" key="4">
    <source>
        <dbReference type="Proteomes" id="UP000822142"/>
    </source>
</evidence>
<keyword evidence="1" id="KW-0812">Transmembrane</keyword>
<keyword evidence="1" id="KW-1133">Transmembrane helix</keyword>
<dbReference type="InterPro" id="IPR012867">
    <property type="entry name" value="DUF1648"/>
</dbReference>
<comment type="caution">
    <text evidence="3">The sequence shown here is derived from an EMBL/GenBank/DDBJ whole genome shotgun (WGS) entry which is preliminary data.</text>
</comment>
<keyword evidence="4" id="KW-1185">Reference proteome</keyword>
<dbReference type="Proteomes" id="UP000822142">
    <property type="component" value="Unassembled WGS sequence"/>
</dbReference>
<dbReference type="Pfam" id="PF07853">
    <property type="entry name" value="DUF1648"/>
    <property type="match status" value="1"/>
</dbReference>
<reference evidence="3 4" key="1">
    <citation type="journal article" date="2020" name="Cell Host Microbe">
        <title>Functional and Genomic Variation between Human-Derived Isolates of Lachnospiraceae Reveals Inter- and Intra-Species Diversity.</title>
        <authorList>
            <person name="Sorbara M.T."/>
            <person name="Littmann E.R."/>
            <person name="Fontana E."/>
            <person name="Moody T.U."/>
            <person name="Kohout C.E."/>
            <person name="Gjonbalaj M."/>
            <person name="Eaton V."/>
            <person name="Seok R."/>
            <person name="Leiner I.M."/>
            <person name="Pamer E.G."/>
        </authorList>
    </citation>
    <scope>NUCLEOTIDE SEQUENCE [LARGE SCALE GENOMIC DNA]</scope>
    <source>
        <strain evidence="3 4">MSK.15.26</strain>
    </source>
</reference>
<dbReference type="EMBL" id="JAAITA010000002">
    <property type="protein sequence ID" value="NSJ85063.1"/>
    <property type="molecule type" value="Genomic_DNA"/>
</dbReference>
<feature type="transmembrane region" description="Helical" evidence="1">
    <location>
        <begin position="127"/>
        <end position="148"/>
    </location>
</feature>
<evidence type="ECO:0000259" key="2">
    <source>
        <dbReference type="Pfam" id="PF07853"/>
    </source>
</evidence>
<feature type="domain" description="DUF1648" evidence="2">
    <location>
        <begin position="18"/>
        <end position="63"/>
    </location>
</feature>
<evidence type="ECO:0000313" key="3">
    <source>
        <dbReference type="EMBL" id="NSJ85063.1"/>
    </source>
</evidence>
<accession>A0ABX2I3P0</accession>
<dbReference type="RefSeq" id="WP_173747665.1">
    <property type="nucleotide sequence ID" value="NZ_JAAITA010000002.1"/>
</dbReference>
<feature type="transmembrane region" description="Helical" evidence="1">
    <location>
        <begin position="12"/>
        <end position="32"/>
    </location>
</feature>
<evidence type="ECO:0000256" key="1">
    <source>
        <dbReference type="SAM" id="Phobius"/>
    </source>
</evidence>
<keyword evidence="1" id="KW-0472">Membrane</keyword>
<organism evidence="3 4">
    <name type="scientific">Blautia hansenii</name>
    <name type="common">Ruminococcus hansenii</name>
    <dbReference type="NCBI Taxonomy" id="1322"/>
    <lineage>
        <taxon>Bacteria</taxon>
        <taxon>Bacillati</taxon>
        <taxon>Bacillota</taxon>
        <taxon>Clostridia</taxon>
        <taxon>Lachnospirales</taxon>
        <taxon>Lachnospiraceae</taxon>
        <taxon>Blautia</taxon>
    </lineage>
</organism>
<proteinExistence type="predicted"/>
<sequence length="154" mass="17569">MKVEKSKGDKLADIFCILLLISQMLYVLVSWGKFPDTIPAHYNAVGEIDRWGGKGEILIEPALSCLLYLFLRVAERYPQIWNTGVTVTEANRERVYGVLQHLLSTMKAETVFIFTVLTIKTVSGTALSVWFFPITMGMLFGSLFFWIWKLVKVK</sequence>
<name>A0ABX2I3P0_BLAHA</name>
<protein>
    <submittedName>
        <fullName evidence="3">DUF1648 domain-containing protein</fullName>
    </submittedName>
</protein>
<gene>
    <name evidence="3" type="ORF">G5A70_02415</name>
</gene>